<reference evidence="1 2" key="1">
    <citation type="submission" date="2023-08" db="EMBL/GenBank/DDBJ databases">
        <title>Pathogen: clinical or host-associated sample.</title>
        <authorList>
            <person name="Hergert J."/>
            <person name="Casey R."/>
            <person name="Wagner J."/>
            <person name="Young E.L."/>
            <person name="Oakeson K.F."/>
        </authorList>
    </citation>
    <scope>NUCLEOTIDE SEQUENCE [LARGE SCALE GENOMIC DNA]</scope>
    <source>
        <strain evidence="1 2">1760953</strain>
        <plasmid evidence="1 2">unnamed5</plasmid>
    </source>
</reference>
<dbReference type="Proteomes" id="UP001234585">
    <property type="component" value="Plasmid unnamed5"/>
</dbReference>
<keyword evidence="2" id="KW-1185">Reference proteome</keyword>
<organism evidence="1 2">
    <name type="scientific">Shinella sumterensis</name>
    <dbReference type="NCBI Taxonomy" id="1967501"/>
    <lineage>
        <taxon>Bacteria</taxon>
        <taxon>Pseudomonadati</taxon>
        <taxon>Pseudomonadota</taxon>
        <taxon>Alphaproteobacteria</taxon>
        <taxon>Hyphomicrobiales</taxon>
        <taxon>Rhizobiaceae</taxon>
        <taxon>Shinella</taxon>
    </lineage>
</organism>
<name>A0AA50CTU7_9HYPH</name>
<dbReference type="EMBL" id="CP132307">
    <property type="protein sequence ID" value="WLS01129.1"/>
    <property type="molecule type" value="Genomic_DNA"/>
</dbReference>
<sequence length="124" mass="13864">MKNRKIITIDGGSAEYWRQRTHGFHLIREAERAAEHLASAPLYIAGAWDEDYGDYEPVENLAPFDRMEQSIRDIAADDTAVSILVAQRRTHIGGYEIGAVSDALMPDVLVEDPARNPLWGPDTD</sequence>
<dbReference type="AlphaFoldDB" id="A0AA50CTU7"/>
<evidence type="ECO:0000313" key="1">
    <source>
        <dbReference type="EMBL" id="WLS01129.1"/>
    </source>
</evidence>
<evidence type="ECO:0000313" key="2">
    <source>
        <dbReference type="Proteomes" id="UP001234585"/>
    </source>
</evidence>
<keyword evidence="1" id="KW-0614">Plasmid</keyword>
<dbReference type="RefSeq" id="WP_306041424.1">
    <property type="nucleotide sequence ID" value="NZ_CP132307.1"/>
</dbReference>
<gene>
    <name evidence="1" type="ORF">Q9313_27505</name>
</gene>
<accession>A0AA50CTU7</accession>
<geneLocation type="plasmid" evidence="1 2">
    <name>unnamed5</name>
</geneLocation>
<proteinExistence type="predicted"/>
<protein>
    <submittedName>
        <fullName evidence="1">Uncharacterized protein</fullName>
    </submittedName>
</protein>